<organism evidence="1 2">
    <name type="scientific">Maribacter luteus</name>
    <dbReference type="NCBI Taxonomy" id="2594478"/>
    <lineage>
        <taxon>Bacteria</taxon>
        <taxon>Pseudomonadati</taxon>
        <taxon>Bacteroidota</taxon>
        <taxon>Flavobacteriia</taxon>
        <taxon>Flavobacteriales</taxon>
        <taxon>Flavobacteriaceae</taxon>
        <taxon>Maribacter</taxon>
    </lineage>
</organism>
<sequence>MKNIKTFIGQLLLIYTVVLFSCCSGEGGSEEPPLIQKNPPSKAVAVLPSNGEPCSDYEEVIDDDSKVLISFKWNAAELAQSYTLVILEGASEVFRNTLNTLETKVTLEKGRTYSWGVISSNEDGETIGDTFSFTTPGRQIGNFAPYTAEISISFDVQNSEMRVSWIGKDEDEDTLRYDIKILENETVLSEFSNLEASSIDPIVYTPSTSYRIEVTSKDNSDNYSVSILNVVSPD</sequence>
<protein>
    <recommendedName>
        <fullName evidence="3">Fibronectin type-III domain-containing protein</fullName>
    </recommendedName>
</protein>
<dbReference type="OrthoDB" id="1354696at2"/>
<gene>
    <name evidence="1" type="ORF">GJ691_07680</name>
</gene>
<dbReference type="Proteomes" id="UP000443153">
    <property type="component" value="Unassembled WGS sequence"/>
</dbReference>
<proteinExistence type="predicted"/>
<accession>A0A6I2MMJ3</accession>
<dbReference type="RefSeq" id="WP_154365486.1">
    <property type="nucleotide sequence ID" value="NZ_WKJH01000004.1"/>
</dbReference>
<evidence type="ECO:0000313" key="1">
    <source>
        <dbReference type="EMBL" id="MRX64047.1"/>
    </source>
</evidence>
<name>A0A6I2MMJ3_9FLAO</name>
<dbReference type="EMBL" id="WKJH01000004">
    <property type="protein sequence ID" value="MRX64047.1"/>
    <property type="molecule type" value="Genomic_DNA"/>
</dbReference>
<evidence type="ECO:0008006" key="3">
    <source>
        <dbReference type="Google" id="ProtNLM"/>
    </source>
</evidence>
<evidence type="ECO:0000313" key="2">
    <source>
        <dbReference type="Proteomes" id="UP000443153"/>
    </source>
</evidence>
<keyword evidence="2" id="KW-1185">Reference proteome</keyword>
<comment type="caution">
    <text evidence="1">The sequence shown here is derived from an EMBL/GenBank/DDBJ whole genome shotgun (WGS) entry which is preliminary data.</text>
</comment>
<reference evidence="1 2" key="1">
    <citation type="submission" date="2019-11" db="EMBL/GenBank/DDBJ databases">
        <title>Maribacter lutea sp. nov., a marine bacterium isolated from intertidal sand.</title>
        <authorList>
            <person name="Liu A."/>
        </authorList>
    </citation>
    <scope>NUCLEOTIDE SEQUENCE [LARGE SCALE GENOMIC DNA]</scope>
    <source>
        <strain evidence="1 2">RZ05</strain>
    </source>
</reference>
<dbReference type="PROSITE" id="PS51257">
    <property type="entry name" value="PROKAR_LIPOPROTEIN"/>
    <property type="match status" value="1"/>
</dbReference>
<dbReference type="AlphaFoldDB" id="A0A6I2MMJ3"/>